<dbReference type="RefSeq" id="WP_185090790.1">
    <property type="nucleotide sequence ID" value="NZ_PKPZ01000027.1"/>
</dbReference>
<dbReference type="Proteomes" id="UP000283878">
    <property type="component" value="Unassembled WGS sequence"/>
</dbReference>
<protein>
    <recommendedName>
        <fullName evidence="2">SMODS and SLOG-associating 2TM effector domain-containing protein</fullName>
    </recommendedName>
</protein>
<comment type="caution">
    <text evidence="3">The sequence shown here is derived from an EMBL/GenBank/DDBJ whole genome shotgun (WGS) entry which is preliminary data.</text>
</comment>
<evidence type="ECO:0000259" key="2">
    <source>
        <dbReference type="Pfam" id="PF18160"/>
    </source>
</evidence>
<dbReference type="Pfam" id="PF18160">
    <property type="entry name" value="SLATT_5"/>
    <property type="match status" value="1"/>
</dbReference>
<feature type="transmembrane region" description="Helical" evidence="1">
    <location>
        <begin position="174"/>
        <end position="192"/>
    </location>
</feature>
<sequence>MQKQNHIEELYDRIRKTACSRFYAHDRLQLHNKASLWTITFFSMGLIFIPLVDTFGLESSFSSNYTNFIQVVLAILILVFSALLSLANFAVRADRIHQCGMTLNALAIRVHKSINEGATPEEYEALAKDYDDVLQKHENHSSLDYLYTKNHMSNYYNNPWYFPIYIRLRFAIQFIPYALLLVGEGAWIYLMVT</sequence>
<reference evidence="3 4" key="1">
    <citation type="journal article" date="2018" name="AMB Express">
        <title>Occurrence and significance of pathogenicity and fitness islands in environmental vibrios.</title>
        <authorList>
            <person name="Klein S."/>
            <person name="Pipes S."/>
            <person name="Lovell C.R."/>
        </authorList>
    </citation>
    <scope>NUCLEOTIDE SEQUENCE [LARGE SCALE GENOMIC DNA]</scope>
    <source>
        <strain evidence="3 4">JBS-8-11-1</strain>
    </source>
</reference>
<organism evidence="3 4">
    <name type="scientific">Vibrio diabolicus</name>
    <dbReference type="NCBI Taxonomy" id="50719"/>
    <lineage>
        <taxon>Bacteria</taxon>
        <taxon>Pseudomonadati</taxon>
        <taxon>Pseudomonadota</taxon>
        <taxon>Gammaproteobacteria</taxon>
        <taxon>Vibrionales</taxon>
        <taxon>Vibrionaceae</taxon>
        <taxon>Vibrio</taxon>
        <taxon>Vibrio diabolicus subgroup</taxon>
    </lineage>
</organism>
<keyword evidence="1" id="KW-0472">Membrane</keyword>
<feature type="domain" description="SMODS and SLOG-associating 2TM effector" evidence="2">
    <location>
        <begin position="4"/>
        <end position="181"/>
    </location>
</feature>
<gene>
    <name evidence="3" type="ORF">CYQ91_23160</name>
</gene>
<name>A0AAX1XGR4_9VIBR</name>
<dbReference type="InterPro" id="IPR041115">
    <property type="entry name" value="SLATT_5"/>
</dbReference>
<dbReference type="EMBL" id="PKPZ01000027">
    <property type="protein sequence ID" value="RPB32894.1"/>
    <property type="molecule type" value="Genomic_DNA"/>
</dbReference>
<evidence type="ECO:0000313" key="3">
    <source>
        <dbReference type="EMBL" id="RPB32894.1"/>
    </source>
</evidence>
<feature type="transmembrane region" description="Helical" evidence="1">
    <location>
        <begin position="68"/>
        <end position="91"/>
    </location>
</feature>
<dbReference type="AlphaFoldDB" id="A0AAX1XGR4"/>
<proteinExistence type="predicted"/>
<evidence type="ECO:0000256" key="1">
    <source>
        <dbReference type="SAM" id="Phobius"/>
    </source>
</evidence>
<evidence type="ECO:0000313" key="4">
    <source>
        <dbReference type="Proteomes" id="UP000283878"/>
    </source>
</evidence>
<accession>A0AAX1XGR4</accession>
<dbReference type="NCBIfam" id="NF033631">
    <property type="entry name" value="SLATT_5"/>
    <property type="match status" value="1"/>
</dbReference>
<feature type="transmembrane region" description="Helical" evidence="1">
    <location>
        <begin position="36"/>
        <end position="56"/>
    </location>
</feature>
<keyword evidence="1" id="KW-1133">Transmembrane helix</keyword>
<keyword evidence="1" id="KW-0812">Transmembrane</keyword>